<dbReference type="STRING" id="6185.A0A095B087"/>
<name>A0A095B087_SCHHA</name>
<gene>
    <name evidence="8" type="ORF">MS3_08940</name>
</gene>
<dbReference type="PRINTS" id="PR00193">
    <property type="entry name" value="MYOSINHEAVY"/>
</dbReference>
<keyword evidence="2 6" id="KW-0067">ATP-binding</keyword>
<dbReference type="EMBL" id="KL251478">
    <property type="protein sequence ID" value="KGB40471.1"/>
    <property type="molecule type" value="Genomic_DNA"/>
</dbReference>
<evidence type="ECO:0000313" key="8">
    <source>
        <dbReference type="EMBL" id="KGB40471.1"/>
    </source>
</evidence>
<dbReference type="PANTHER" id="PTHR13140:SF706">
    <property type="entry name" value="DILUTE CLASS UNCONVENTIONAL MYOSIN, ISOFORM C"/>
    <property type="match status" value="1"/>
</dbReference>
<sequence>MAEECLYQLSSTQNNQSIIITGTSGSGKTEATKHILRYLTYKSSIKRQKQIAKVETYIEHTLIQSNPVLEALGNAQTQFNENSSRFGKYIRLLYDRNQILVAAKLQIYLLEKPRAVFTSQTLFSSFHVFRWFLESLSKEDQIQFGLIGCHYLVNDNDGSDDLVLQKSHSNWSCLIEAFRSLNIKDEKLLEFYKLLSVILLLNSVHFISSESCVNIDLSQINSSCLPSNSPCHSSKLNDQQDYRHQHQERQYSDDPASLATISIDDIQKVTMAGKLLGIPDGELLHSFPQQFITRLVQAGSNSYQSRRVTTYKCACTVSQAREQRDCFVKALYNSFEQYCINYANERLHQTFMRIAVTNAWAELEEEGLSFQSVDNLLPTDTTTTTNVTNTTNMNITDKNIDEYKPRLDSSLEKCYNTHTVKAIETNANLLEEVCLLNRVHNVNSSMKLSSTISSNQLLDPRELDWINKMQSVFTTPNCSICLYDDQIVRSPRMTNTKKHTQPTSCHVINKQTTSKPSPSKFKTYSKSACDRFIVKHYGGSVTYSVSGFVTKNLDRLPVHLLTWVKDSCTTTLDGDNNNPSTTNNNNNLIYLILSHALDTVMNNNSKHQMKSSAQIRSPLRQINIINDNQINNSSCKQLNSSIVNNISGDDQHNVNNSISPTNNRLNANNTRRLNTVFGNFKSSVDQLLDCLSCHNLFFIRCIRPDLPSGINCSTINSLSIIDRNYVQDQLLTSGLLAALEALRSTYYAKYTYKEFISQYRVFWQLNPHPPANQLMETEFSLLNSWYLKLIQLTRSTSKRTQLKLRRETSESTIQQQQQQFVLIMLTLGLNIIPINCYYETSVLNKENLDISKQISIQFPIIHQFGRTCIHLTKSQFQHLITLKEFMLNRNVKVIQRCKLHFIYVNVLIHNSISQDSNTGPIGLTCIQSTSRPLSRLV</sequence>
<dbReference type="GO" id="GO:0016459">
    <property type="term" value="C:myosin complex"/>
    <property type="evidence" value="ECO:0007669"/>
    <property type="project" value="UniProtKB-KW"/>
</dbReference>
<dbReference type="SMART" id="SM00242">
    <property type="entry name" value="MYSc"/>
    <property type="match status" value="1"/>
</dbReference>
<dbReference type="Gene3D" id="1.20.120.720">
    <property type="entry name" value="Myosin VI head, motor domain, U50 subdomain"/>
    <property type="match status" value="1"/>
</dbReference>
<dbReference type="AlphaFoldDB" id="A0A095B087"/>
<dbReference type="PANTHER" id="PTHR13140">
    <property type="entry name" value="MYOSIN"/>
    <property type="match status" value="1"/>
</dbReference>
<evidence type="ECO:0000256" key="3">
    <source>
        <dbReference type="ARBA" id="ARBA00023123"/>
    </source>
</evidence>
<dbReference type="GO" id="GO:0016020">
    <property type="term" value="C:membrane"/>
    <property type="evidence" value="ECO:0007669"/>
    <property type="project" value="TreeGrafter"/>
</dbReference>
<keyword evidence="1 6" id="KW-0547">Nucleotide-binding</keyword>
<dbReference type="InterPro" id="IPR036961">
    <property type="entry name" value="Kinesin_motor_dom_sf"/>
</dbReference>
<dbReference type="Gene3D" id="1.20.58.530">
    <property type="match status" value="2"/>
</dbReference>
<dbReference type="GO" id="GO:0051015">
    <property type="term" value="F:actin filament binding"/>
    <property type="evidence" value="ECO:0007669"/>
    <property type="project" value="TreeGrafter"/>
</dbReference>
<dbReference type="Gene3D" id="3.40.850.10">
    <property type="entry name" value="Kinesin motor domain"/>
    <property type="match status" value="2"/>
</dbReference>
<organism evidence="8">
    <name type="scientific">Schistosoma haematobium</name>
    <name type="common">Blood fluke</name>
    <dbReference type="NCBI Taxonomy" id="6185"/>
    <lineage>
        <taxon>Eukaryota</taxon>
        <taxon>Metazoa</taxon>
        <taxon>Spiralia</taxon>
        <taxon>Lophotrochozoa</taxon>
        <taxon>Platyhelminthes</taxon>
        <taxon>Trematoda</taxon>
        <taxon>Digenea</taxon>
        <taxon>Strigeidida</taxon>
        <taxon>Schistosomatoidea</taxon>
        <taxon>Schistosomatidae</taxon>
        <taxon>Schistosoma</taxon>
    </lineage>
</organism>
<dbReference type="InterPro" id="IPR001609">
    <property type="entry name" value="Myosin_head_motor_dom-like"/>
</dbReference>
<dbReference type="PROSITE" id="PS51456">
    <property type="entry name" value="MYOSIN_MOTOR"/>
    <property type="match status" value="1"/>
</dbReference>
<feature type="binding site" evidence="6">
    <location>
        <begin position="22"/>
        <end position="29"/>
    </location>
    <ligand>
        <name>ATP</name>
        <dbReference type="ChEBI" id="CHEBI:30616"/>
    </ligand>
</feature>
<evidence type="ECO:0000256" key="2">
    <source>
        <dbReference type="ARBA" id="ARBA00022840"/>
    </source>
</evidence>
<dbReference type="Gene3D" id="1.10.10.820">
    <property type="match status" value="1"/>
</dbReference>
<dbReference type="GO" id="GO:0005524">
    <property type="term" value="F:ATP binding"/>
    <property type="evidence" value="ECO:0007669"/>
    <property type="project" value="UniProtKB-UniRule"/>
</dbReference>
<dbReference type="SUPFAM" id="SSF52540">
    <property type="entry name" value="P-loop containing nucleoside triphosphate hydrolases"/>
    <property type="match status" value="1"/>
</dbReference>
<comment type="caution">
    <text evidence="6">Lacks conserved residue(s) required for the propagation of feature annotation.</text>
</comment>
<feature type="domain" description="Myosin motor" evidence="7">
    <location>
        <begin position="1"/>
        <end position="807"/>
    </location>
</feature>
<reference evidence="8" key="1">
    <citation type="journal article" date="2012" name="Nat. Genet.">
        <title>Whole-genome sequence of Schistosoma haematobium.</title>
        <authorList>
            <person name="Young N.D."/>
            <person name="Jex A.R."/>
            <person name="Li B."/>
            <person name="Liu S."/>
            <person name="Yang L."/>
            <person name="Xiong Z."/>
            <person name="Li Y."/>
            <person name="Cantacessi C."/>
            <person name="Hall R.S."/>
            <person name="Xu X."/>
            <person name="Chen F."/>
            <person name="Wu X."/>
            <person name="Zerlotini A."/>
            <person name="Oliveira G."/>
            <person name="Hofmann A."/>
            <person name="Zhang G."/>
            <person name="Fang X."/>
            <person name="Kang Y."/>
            <person name="Campbell B.E."/>
            <person name="Loukas A."/>
            <person name="Ranganathan S."/>
            <person name="Rollinson D."/>
            <person name="Rinaldi G."/>
            <person name="Brindley P.J."/>
            <person name="Yang H."/>
            <person name="Wang J."/>
            <person name="Wang J."/>
            <person name="Gasser R.B."/>
        </authorList>
    </citation>
    <scope>NUCLEOTIDE SEQUENCE [LARGE SCALE GENOMIC DNA]</scope>
</reference>
<proteinExistence type="inferred from homology"/>
<dbReference type="GO" id="GO:0005737">
    <property type="term" value="C:cytoplasm"/>
    <property type="evidence" value="ECO:0007669"/>
    <property type="project" value="TreeGrafter"/>
</dbReference>
<keyword evidence="4 6" id="KW-0505">Motor protein</keyword>
<dbReference type="InterPro" id="IPR027417">
    <property type="entry name" value="P-loop_NTPase"/>
</dbReference>
<protein>
    <submittedName>
        <fullName evidence="8">Myosin IA heavy chain</fullName>
    </submittedName>
</protein>
<evidence type="ECO:0000256" key="1">
    <source>
        <dbReference type="ARBA" id="ARBA00022741"/>
    </source>
</evidence>
<evidence type="ECO:0000259" key="7">
    <source>
        <dbReference type="PROSITE" id="PS51456"/>
    </source>
</evidence>
<dbReference type="GO" id="GO:0007015">
    <property type="term" value="P:actin filament organization"/>
    <property type="evidence" value="ECO:0007669"/>
    <property type="project" value="TreeGrafter"/>
</dbReference>
<keyword evidence="5 6" id="KW-0009">Actin-binding</keyword>
<comment type="similarity">
    <text evidence="6">Belongs to the TRAFAC class myosin-kinesin ATPase superfamily. Myosin family.</text>
</comment>
<evidence type="ECO:0000256" key="6">
    <source>
        <dbReference type="PROSITE-ProRule" id="PRU00782"/>
    </source>
</evidence>
<evidence type="ECO:0000256" key="5">
    <source>
        <dbReference type="ARBA" id="ARBA00023203"/>
    </source>
</evidence>
<dbReference type="Pfam" id="PF00063">
    <property type="entry name" value="Myosin_head"/>
    <property type="match status" value="2"/>
</dbReference>
<accession>A0A095B087</accession>
<keyword evidence="3 6" id="KW-0518">Myosin</keyword>
<dbReference type="GO" id="GO:0000146">
    <property type="term" value="F:microfilament motor activity"/>
    <property type="evidence" value="ECO:0007669"/>
    <property type="project" value="TreeGrafter"/>
</dbReference>
<evidence type="ECO:0000256" key="4">
    <source>
        <dbReference type="ARBA" id="ARBA00023175"/>
    </source>
</evidence>